<name>A0A1X7RWZ7_ZYMT9</name>
<dbReference type="EMBL" id="LT853697">
    <property type="protein sequence ID" value="SMQ51938.1"/>
    <property type="molecule type" value="Genomic_DNA"/>
</dbReference>
<dbReference type="AlphaFoldDB" id="A0A1X7RWZ7"/>
<evidence type="ECO:0000313" key="2">
    <source>
        <dbReference type="Proteomes" id="UP000215127"/>
    </source>
</evidence>
<organism evidence="1 2">
    <name type="scientific">Zymoseptoria tritici (strain ST99CH_3D7)</name>
    <dbReference type="NCBI Taxonomy" id="1276538"/>
    <lineage>
        <taxon>Eukaryota</taxon>
        <taxon>Fungi</taxon>
        <taxon>Dikarya</taxon>
        <taxon>Ascomycota</taxon>
        <taxon>Pezizomycotina</taxon>
        <taxon>Dothideomycetes</taxon>
        <taxon>Dothideomycetidae</taxon>
        <taxon>Mycosphaerellales</taxon>
        <taxon>Mycosphaerellaceae</taxon>
        <taxon>Zymoseptoria</taxon>
    </lineage>
</organism>
<evidence type="ECO:0000313" key="1">
    <source>
        <dbReference type="EMBL" id="SMQ51938.1"/>
    </source>
</evidence>
<gene>
    <name evidence="1" type="ORF">ZT3D7_G7091</name>
</gene>
<proteinExistence type="predicted"/>
<sequence>MFASRTAQYGERQRCRLTFPPQTCPIAKSMWEAHCAAQIRTARTSRSIVVDLRSKAFPRKLSYEVIDLDTSSVSPPYTPLYLYGASALATAASSGSHLSPFDSNFSLLYNSSSLVSVAYSAFGPSTIASTGHDSWQKPQ</sequence>
<reference evidence="1 2" key="1">
    <citation type="submission" date="2016-06" db="EMBL/GenBank/DDBJ databases">
        <authorList>
            <person name="Kjaerup R.B."/>
            <person name="Dalgaard T.S."/>
            <person name="Juul-Madsen H.R."/>
        </authorList>
    </citation>
    <scope>NUCLEOTIDE SEQUENCE [LARGE SCALE GENOMIC DNA]</scope>
</reference>
<accession>A0A1X7RWZ7</accession>
<protein>
    <submittedName>
        <fullName evidence="1">Uncharacterized protein</fullName>
    </submittedName>
</protein>
<keyword evidence="2" id="KW-1185">Reference proteome</keyword>
<dbReference type="Proteomes" id="UP000215127">
    <property type="component" value="Chromosome 6"/>
</dbReference>